<organism evidence="2 3">
    <name type="scientific">Cryptococcus depauperatus CBS 7841</name>
    <dbReference type="NCBI Taxonomy" id="1295531"/>
    <lineage>
        <taxon>Eukaryota</taxon>
        <taxon>Fungi</taxon>
        <taxon>Dikarya</taxon>
        <taxon>Basidiomycota</taxon>
        <taxon>Agaricomycotina</taxon>
        <taxon>Tremellomycetes</taxon>
        <taxon>Tremellales</taxon>
        <taxon>Cryptococcaceae</taxon>
        <taxon>Cryptococcus</taxon>
    </lineage>
</organism>
<evidence type="ECO:0000313" key="2">
    <source>
        <dbReference type="EMBL" id="WVN89529.1"/>
    </source>
</evidence>
<protein>
    <recommendedName>
        <fullName evidence="4">DUF1264-domain-containing protein</fullName>
    </recommendedName>
</protein>
<dbReference type="AlphaFoldDB" id="A0AAJ8JW95"/>
<accession>A0AAJ8JW95</accession>
<evidence type="ECO:0000256" key="1">
    <source>
        <dbReference type="ARBA" id="ARBA00009740"/>
    </source>
</evidence>
<dbReference type="InterPro" id="IPR010686">
    <property type="entry name" value="OBAP-like"/>
</dbReference>
<reference evidence="2" key="1">
    <citation type="submission" date="2016-06" db="EMBL/GenBank/DDBJ databases">
        <authorList>
            <person name="Cuomo C."/>
            <person name="Litvintseva A."/>
            <person name="Heitman J."/>
            <person name="Chen Y."/>
            <person name="Sun S."/>
            <person name="Springer D."/>
            <person name="Dromer F."/>
            <person name="Young S."/>
            <person name="Zeng Q."/>
            <person name="Chapman S."/>
            <person name="Gujja S."/>
            <person name="Saif S."/>
            <person name="Birren B."/>
        </authorList>
    </citation>
    <scope>NUCLEOTIDE SEQUENCE</scope>
    <source>
        <strain evidence="2">CBS 7841</strain>
    </source>
</reference>
<dbReference type="PANTHER" id="PTHR31360">
    <property type="match status" value="1"/>
</dbReference>
<reference evidence="2" key="2">
    <citation type="journal article" date="2022" name="Elife">
        <title>Obligate sexual reproduction of a homothallic fungus closely related to the Cryptococcus pathogenic species complex.</title>
        <authorList>
            <person name="Passer A.R."/>
            <person name="Clancey S.A."/>
            <person name="Shea T."/>
            <person name="David-Palma M."/>
            <person name="Averette A.F."/>
            <person name="Boekhout T."/>
            <person name="Porcel B.M."/>
            <person name="Nowrousian M."/>
            <person name="Cuomo C.A."/>
            <person name="Sun S."/>
            <person name="Heitman J."/>
            <person name="Coelho M.A."/>
        </authorList>
    </citation>
    <scope>NUCLEOTIDE SEQUENCE</scope>
    <source>
        <strain evidence="2">CBS 7841</strain>
    </source>
</reference>
<dbReference type="RefSeq" id="XP_066070229.1">
    <property type="nucleotide sequence ID" value="XM_066214132.1"/>
</dbReference>
<gene>
    <name evidence="2" type="ORF">L203_104754</name>
</gene>
<dbReference type="GeneID" id="91088964"/>
<sequence length="237" mass="27171">MPRDADNPVVQAEQSHYHSTMYDTAGAAQMSFKPINQVHQHLCGLHIYAHDGGRAVKAHHFCTHLRPDLHQCIIYDSDDKNAKLIGIEYLIPEDKFMQLPEDEKKYWHSHKYEVDSGMLVMGTKSLVPNAVSDLAERPAMLELHRTYGKTTHTWQIDKYPDIPLGAPQIMMAYTDDSQVDKALLQKRDDEMGIDTAAKRKVRHGYLKKEDLERPPADGADQLWVKGRKGQLEWKDLE</sequence>
<evidence type="ECO:0008006" key="4">
    <source>
        <dbReference type="Google" id="ProtNLM"/>
    </source>
</evidence>
<dbReference type="EMBL" id="CP143789">
    <property type="protein sequence ID" value="WVN89529.1"/>
    <property type="molecule type" value="Genomic_DNA"/>
</dbReference>
<comment type="similarity">
    <text evidence="1">Belongs to the OBAP family.</text>
</comment>
<proteinExistence type="inferred from homology"/>
<reference evidence="2" key="3">
    <citation type="submission" date="2024-01" db="EMBL/GenBank/DDBJ databases">
        <authorList>
            <person name="Coelho M.A."/>
            <person name="David-Palma M."/>
            <person name="Shea T."/>
            <person name="Sun S."/>
            <person name="Cuomo C.A."/>
            <person name="Heitman J."/>
        </authorList>
    </citation>
    <scope>NUCLEOTIDE SEQUENCE</scope>
    <source>
        <strain evidence="2">CBS 7841</strain>
    </source>
</reference>
<keyword evidence="3" id="KW-1185">Reference proteome</keyword>
<evidence type="ECO:0000313" key="3">
    <source>
        <dbReference type="Proteomes" id="UP000094043"/>
    </source>
</evidence>
<dbReference type="KEGG" id="cdep:91088964"/>
<dbReference type="Pfam" id="PF06884">
    <property type="entry name" value="DUF1264"/>
    <property type="match status" value="1"/>
</dbReference>
<dbReference type="PANTHER" id="PTHR31360:SF0">
    <property type="entry name" value="OIL BODY-ASSOCIATED PROTEIN 1B"/>
    <property type="match status" value="1"/>
</dbReference>
<name>A0AAJ8JW95_9TREE</name>
<dbReference type="Proteomes" id="UP000094043">
    <property type="component" value="Chromosome 6"/>
</dbReference>